<accession>A0ABU3BYC5</accession>
<reference evidence="1 2" key="1">
    <citation type="submission" date="2023-09" db="EMBL/GenBank/DDBJ databases">
        <authorList>
            <person name="Rey-Velasco X."/>
        </authorList>
    </citation>
    <scope>NUCLEOTIDE SEQUENCE [LARGE SCALE GENOMIC DNA]</scope>
    <source>
        <strain evidence="1 2">W335</strain>
    </source>
</reference>
<dbReference type="EMBL" id="JAVRIB010000004">
    <property type="protein sequence ID" value="MDT0634316.1"/>
    <property type="molecule type" value="Genomic_DNA"/>
</dbReference>
<evidence type="ECO:0000313" key="2">
    <source>
        <dbReference type="Proteomes" id="UP001251857"/>
    </source>
</evidence>
<dbReference type="RefSeq" id="WP_311652075.1">
    <property type="nucleotide sequence ID" value="NZ_JAVRIB010000004.1"/>
</dbReference>
<dbReference type="Proteomes" id="UP001251857">
    <property type="component" value="Unassembled WGS sequence"/>
</dbReference>
<gene>
    <name evidence="1" type="ORF">RM532_05035</name>
</gene>
<evidence type="ECO:0008006" key="3">
    <source>
        <dbReference type="Google" id="ProtNLM"/>
    </source>
</evidence>
<keyword evidence="2" id="KW-1185">Reference proteome</keyword>
<evidence type="ECO:0000313" key="1">
    <source>
        <dbReference type="EMBL" id="MDT0634316.1"/>
    </source>
</evidence>
<sequence length="150" mass="16191">MQVPTADSTPPDIDSFEGLVAQACAEPEPTKLLVVLVGVEPIFHQQADGTAVPAEGEGSLTPMMVRDLALTPDLTLADVVEAADATRQPWQFLMLAVLPGREGRAPTTQECDPHLKRMAKAILTGGDISRFAWFNRAGEPIYIENPLQPM</sequence>
<protein>
    <recommendedName>
        <fullName evidence="3">SseB protein N-terminal domain-containing protein</fullName>
    </recommendedName>
</protein>
<proteinExistence type="predicted"/>
<comment type="caution">
    <text evidence="1">The sequence shown here is derived from an EMBL/GenBank/DDBJ whole genome shotgun (WGS) entry which is preliminary data.</text>
</comment>
<name>A0ABU3BYC5_9GAMM</name>
<organism evidence="1 2">
    <name type="scientific">Spectribacter hydrogenoxidans</name>
    <dbReference type="NCBI Taxonomy" id="3075608"/>
    <lineage>
        <taxon>Bacteria</taxon>
        <taxon>Pseudomonadati</taxon>
        <taxon>Pseudomonadota</taxon>
        <taxon>Gammaproteobacteria</taxon>
        <taxon>Salinisphaerales</taxon>
        <taxon>Salinisphaeraceae</taxon>
        <taxon>Spectribacter</taxon>
    </lineage>
</organism>